<dbReference type="InterPro" id="IPR001753">
    <property type="entry name" value="Enoyl-CoA_hydra/iso"/>
</dbReference>
<reference evidence="4" key="1">
    <citation type="submission" date="2021-12" db="EMBL/GenBank/DDBJ databases">
        <title>Curvularia clavata genome.</title>
        <authorList>
            <person name="Cao Y."/>
        </authorList>
    </citation>
    <scope>NUCLEOTIDE SEQUENCE</scope>
    <source>
        <strain evidence="4">Yc1106</strain>
    </source>
</reference>
<dbReference type="OrthoDB" id="410701at2759"/>
<dbReference type="EMBL" id="CP089279">
    <property type="protein sequence ID" value="USP81337.1"/>
    <property type="molecule type" value="Genomic_DNA"/>
</dbReference>
<dbReference type="PANTHER" id="PTHR11941:SF54">
    <property type="entry name" value="ENOYL-COA HYDRATASE, MITOCHONDRIAL"/>
    <property type="match status" value="1"/>
</dbReference>
<evidence type="ECO:0000313" key="5">
    <source>
        <dbReference type="Proteomes" id="UP001056012"/>
    </source>
</evidence>
<gene>
    <name evidence="4" type="ORF">yc1106_08611</name>
</gene>
<evidence type="ECO:0000256" key="1">
    <source>
        <dbReference type="ARBA" id="ARBA00004685"/>
    </source>
</evidence>
<organism evidence="4 5">
    <name type="scientific">Curvularia clavata</name>
    <dbReference type="NCBI Taxonomy" id="95742"/>
    <lineage>
        <taxon>Eukaryota</taxon>
        <taxon>Fungi</taxon>
        <taxon>Dikarya</taxon>
        <taxon>Ascomycota</taxon>
        <taxon>Pezizomycotina</taxon>
        <taxon>Dothideomycetes</taxon>
        <taxon>Pleosporomycetidae</taxon>
        <taxon>Pleosporales</taxon>
        <taxon>Pleosporineae</taxon>
        <taxon>Pleosporaceae</taxon>
        <taxon>Curvularia</taxon>
    </lineage>
</organism>
<comment type="pathway">
    <text evidence="1">Mycotoxin biosynthesis.</text>
</comment>
<evidence type="ECO:0000256" key="3">
    <source>
        <dbReference type="SAM" id="SignalP"/>
    </source>
</evidence>
<name>A0A9Q9DVY7_CURCL</name>
<dbReference type="VEuPathDB" id="FungiDB:yc1106_08611"/>
<dbReference type="SUPFAM" id="SSF52096">
    <property type="entry name" value="ClpP/crotonase"/>
    <property type="match status" value="1"/>
</dbReference>
<dbReference type="Pfam" id="PF00378">
    <property type="entry name" value="ECH_1"/>
    <property type="match status" value="1"/>
</dbReference>
<keyword evidence="2" id="KW-0843">Virulence</keyword>
<dbReference type="InterPro" id="IPR029045">
    <property type="entry name" value="ClpP/crotonase-like_dom_sf"/>
</dbReference>
<sequence>MAPKWLTIKAMALIIPSILALDLPQYRALKTTASNNILEVTIHNPDSTINTWNQDIQYGLTDLVQRLGNDNETRVVIFKSDVPRFFLNHLDPAIFFVDKAVDNFAALMYNISNLNQITIAAVEGRARAAGNELLMAMDMRFATKKDVFLGQVENAFGTFPGGGGSQQLHRLIGKGLAMEYILTSKDITAKEAERIGWINKAFDSSKDMYAHIGEITERLTLFPRDGIVAAKKAINLRANPTRADFTNDVDLFNRILVTQNFTPIFTRYFGLTNNGSLSELELNFGRDATLLYK</sequence>
<evidence type="ECO:0000256" key="2">
    <source>
        <dbReference type="ARBA" id="ARBA00023026"/>
    </source>
</evidence>
<dbReference type="GO" id="GO:0006635">
    <property type="term" value="P:fatty acid beta-oxidation"/>
    <property type="evidence" value="ECO:0007669"/>
    <property type="project" value="TreeGrafter"/>
</dbReference>
<accession>A0A9Q9DVY7</accession>
<keyword evidence="3" id="KW-0732">Signal</keyword>
<dbReference type="Gene3D" id="3.90.226.10">
    <property type="entry name" value="2-enoyl-CoA Hydratase, Chain A, domain 1"/>
    <property type="match status" value="1"/>
</dbReference>
<keyword evidence="5" id="KW-1185">Reference proteome</keyword>
<dbReference type="AlphaFoldDB" id="A0A9Q9DVY7"/>
<proteinExistence type="predicted"/>
<dbReference type="PANTHER" id="PTHR11941">
    <property type="entry name" value="ENOYL-COA HYDRATASE-RELATED"/>
    <property type="match status" value="1"/>
</dbReference>
<feature type="signal peptide" evidence="3">
    <location>
        <begin position="1"/>
        <end position="20"/>
    </location>
</feature>
<feature type="chain" id="PRO_5040368758" evidence="3">
    <location>
        <begin position="21"/>
        <end position="293"/>
    </location>
</feature>
<dbReference type="CDD" id="cd06558">
    <property type="entry name" value="crotonase-like"/>
    <property type="match status" value="1"/>
</dbReference>
<protein>
    <submittedName>
        <fullName evidence="4">Enoyl-CoA hydratase</fullName>
    </submittedName>
</protein>
<dbReference type="Proteomes" id="UP001056012">
    <property type="component" value="Chromosome 6"/>
</dbReference>
<dbReference type="GO" id="GO:0003824">
    <property type="term" value="F:catalytic activity"/>
    <property type="evidence" value="ECO:0007669"/>
    <property type="project" value="UniProtKB-ARBA"/>
</dbReference>
<evidence type="ECO:0000313" key="4">
    <source>
        <dbReference type="EMBL" id="USP81337.1"/>
    </source>
</evidence>